<dbReference type="PROSITE" id="PS50011">
    <property type="entry name" value="PROTEIN_KINASE_DOM"/>
    <property type="match status" value="1"/>
</dbReference>
<dbReference type="GO" id="GO:0005886">
    <property type="term" value="C:plasma membrane"/>
    <property type="evidence" value="ECO:0007669"/>
    <property type="project" value="TreeGrafter"/>
</dbReference>
<evidence type="ECO:0000256" key="6">
    <source>
        <dbReference type="ARBA" id="ARBA00022737"/>
    </source>
</evidence>
<evidence type="ECO:0000256" key="12">
    <source>
        <dbReference type="ARBA" id="ARBA00023170"/>
    </source>
</evidence>
<evidence type="ECO:0000256" key="5">
    <source>
        <dbReference type="ARBA" id="ARBA00022729"/>
    </source>
</evidence>
<evidence type="ECO:0000256" key="3">
    <source>
        <dbReference type="ARBA" id="ARBA00022679"/>
    </source>
</evidence>
<sequence>MFLIKINLGKKIKRSLLNVLVENFGMLFRFCKDTDEISNEEPLQYDFDTISLATNNFSDANKLGQGGFGVVYRGRLPNRQEIAVKRLSNDSRQGELEFKNEVMLVAKLQHRNLVRLLGFCLEGTERILIYEFVTNSSLDNFIFEMGSSLVDVFRMVALMLSEMGSSLVDVFRMMAVTTYNTSLPYAERYRNGHYLST</sequence>
<organism evidence="16 17">
    <name type="scientific">Camellia sinensis var. sinensis</name>
    <name type="common">China tea</name>
    <dbReference type="NCBI Taxonomy" id="542762"/>
    <lineage>
        <taxon>Eukaryota</taxon>
        <taxon>Viridiplantae</taxon>
        <taxon>Streptophyta</taxon>
        <taxon>Embryophyta</taxon>
        <taxon>Tracheophyta</taxon>
        <taxon>Spermatophyta</taxon>
        <taxon>Magnoliopsida</taxon>
        <taxon>eudicotyledons</taxon>
        <taxon>Gunneridae</taxon>
        <taxon>Pentapetalae</taxon>
        <taxon>asterids</taxon>
        <taxon>Ericales</taxon>
        <taxon>Theaceae</taxon>
        <taxon>Camellia</taxon>
    </lineage>
</organism>
<dbReference type="InterPro" id="IPR001245">
    <property type="entry name" value="Ser-Thr/Tyr_kinase_cat_dom"/>
</dbReference>
<keyword evidence="4" id="KW-0812">Transmembrane</keyword>
<name>A0A4S4DGK2_CAMSN</name>
<proteinExistence type="predicted"/>
<keyword evidence="9 14" id="KW-0067">ATP-binding</keyword>
<dbReference type="GO" id="GO:0004713">
    <property type="term" value="F:protein tyrosine kinase activity"/>
    <property type="evidence" value="ECO:0007669"/>
    <property type="project" value="InterPro"/>
</dbReference>
<dbReference type="AlphaFoldDB" id="A0A4S4DGK2"/>
<comment type="subcellular location">
    <subcellularLocation>
        <location evidence="1">Membrane</location>
        <topology evidence="1">Single-pass membrane protein</topology>
    </subcellularLocation>
</comment>
<dbReference type="InterPro" id="IPR000719">
    <property type="entry name" value="Prot_kinase_dom"/>
</dbReference>
<evidence type="ECO:0000256" key="4">
    <source>
        <dbReference type="ARBA" id="ARBA00022692"/>
    </source>
</evidence>
<keyword evidence="5" id="KW-0732">Signal</keyword>
<dbReference type="FunFam" id="3.30.200.20:FF:000142">
    <property type="entry name" value="Cysteine-rich receptor-like protein kinase 10"/>
    <property type="match status" value="1"/>
</dbReference>
<keyword evidence="2" id="KW-0723">Serine/threonine-protein kinase</keyword>
<dbReference type="PANTHER" id="PTHR27002:SF181">
    <property type="entry name" value="RECEPTOR-LIKE SERINE_THREONINE-PROTEIN KINASE"/>
    <property type="match status" value="1"/>
</dbReference>
<dbReference type="InterPro" id="IPR011009">
    <property type="entry name" value="Kinase-like_dom_sf"/>
</dbReference>
<dbReference type="InterPro" id="IPR020635">
    <property type="entry name" value="Tyr_kinase_cat_dom"/>
</dbReference>
<evidence type="ECO:0000256" key="2">
    <source>
        <dbReference type="ARBA" id="ARBA00022527"/>
    </source>
</evidence>
<comment type="caution">
    <text evidence="16">The sequence shown here is derived from an EMBL/GenBank/DDBJ whole genome shotgun (WGS) entry which is preliminary data.</text>
</comment>
<gene>
    <name evidence="16" type="ORF">TEA_013810</name>
</gene>
<dbReference type="InterPro" id="IPR017441">
    <property type="entry name" value="Protein_kinase_ATP_BS"/>
</dbReference>
<evidence type="ECO:0000256" key="14">
    <source>
        <dbReference type="PROSITE-ProRule" id="PRU10141"/>
    </source>
</evidence>
<evidence type="ECO:0000313" key="16">
    <source>
        <dbReference type="EMBL" id="THG01835.1"/>
    </source>
</evidence>
<evidence type="ECO:0000256" key="13">
    <source>
        <dbReference type="ARBA" id="ARBA00023180"/>
    </source>
</evidence>
<protein>
    <recommendedName>
        <fullName evidence="15">Protein kinase domain-containing protein</fullName>
    </recommendedName>
</protein>
<evidence type="ECO:0000256" key="9">
    <source>
        <dbReference type="ARBA" id="ARBA00022840"/>
    </source>
</evidence>
<keyword evidence="8" id="KW-0418">Kinase</keyword>
<evidence type="ECO:0000256" key="7">
    <source>
        <dbReference type="ARBA" id="ARBA00022741"/>
    </source>
</evidence>
<dbReference type="GO" id="GO:0004674">
    <property type="term" value="F:protein serine/threonine kinase activity"/>
    <property type="evidence" value="ECO:0007669"/>
    <property type="project" value="UniProtKB-KW"/>
</dbReference>
<keyword evidence="13" id="KW-0325">Glycoprotein</keyword>
<dbReference type="EMBL" id="SDRB02011317">
    <property type="protein sequence ID" value="THG01835.1"/>
    <property type="molecule type" value="Genomic_DNA"/>
</dbReference>
<evidence type="ECO:0000259" key="15">
    <source>
        <dbReference type="PROSITE" id="PS50011"/>
    </source>
</evidence>
<keyword evidence="11" id="KW-0472">Membrane</keyword>
<dbReference type="SUPFAM" id="SSF56112">
    <property type="entry name" value="Protein kinase-like (PK-like)"/>
    <property type="match status" value="1"/>
</dbReference>
<keyword evidence="12" id="KW-0675">Receptor</keyword>
<keyword evidence="10" id="KW-1133">Transmembrane helix</keyword>
<dbReference type="Pfam" id="PF07714">
    <property type="entry name" value="PK_Tyr_Ser-Thr"/>
    <property type="match status" value="1"/>
</dbReference>
<evidence type="ECO:0000256" key="11">
    <source>
        <dbReference type="ARBA" id="ARBA00023136"/>
    </source>
</evidence>
<evidence type="ECO:0000313" key="17">
    <source>
        <dbReference type="Proteomes" id="UP000306102"/>
    </source>
</evidence>
<evidence type="ECO:0000256" key="1">
    <source>
        <dbReference type="ARBA" id="ARBA00004167"/>
    </source>
</evidence>
<dbReference type="Gene3D" id="3.30.200.20">
    <property type="entry name" value="Phosphorylase Kinase, domain 1"/>
    <property type="match status" value="1"/>
</dbReference>
<dbReference type="Proteomes" id="UP000306102">
    <property type="component" value="Unassembled WGS sequence"/>
</dbReference>
<evidence type="ECO:0000256" key="8">
    <source>
        <dbReference type="ARBA" id="ARBA00022777"/>
    </source>
</evidence>
<keyword evidence="17" id="KW-1185">Reference proteome</keyword>
<dbReference type="GO" id="GO:0005524">
    <property type="term" value="F:ATP binding"/>
    <property type="evidence" value="ECO:0007669"/>
    <property type="project" value="UniProtKB-UniRule"/>
</dbReference>
<feature type="binding site" evidence="14">
    <location>
        <position position="85"/>
    </location>
    <ligand>
        <name>ATP</name>
        <dbReference type="ChEBI" id="CHEBI:30616"/>
    </ligand>
</feature>
<reference evidence="16 17" key="1">
    <citation type="journal article" date="2018" name="Proc. Natl. Acad. Sci. U.S.A.">
        <title>Draft genome sequence of Camellia sinensis var. sinensis provides insights into the evolution of the tea genome and tea quality.</title>
        <authorList>
            <person name="Wei C."/>
            <person name="Yang H."/>
            <person name="Wang S."/>
            <person name="Zhao J."/>
            <person name="Liu C."/>
            <person name="Gao L."/>
            <person name="Xia E."/>
            <person name="Lu Y."/>
            <person name="Tai Y."/>
            <person name="She G."/>
            <person name="Sun J."/>
            <person name="Cao H."/>
            <person name="Tong W."/>
            <person name="Gao Q."/>
            <person name="Li Y."/>
            <person name="Deng W."/>
            <person name="Jiang X."/>
            <person name="Wang W."/>
            <person name="Chen Q."/>
            <person name="Zhang S."/>
            <person name="Li H."/>
            <person name="Wu J."/>
            <person name="Wang P."/>
            <person name="Li P."/>
            <person name="Shi C."/>
            <person name="Zheng F."/>
            <person name="Jian J."/>
            <person name="Huang B."/>
            <person name="Shan D."/>
            <person name="Shi M."/>
            <person name="Fang C."/>
            <person name="Yue Y."/>
            <person name="Li F."/>
            <person name="Li D."/>
            <person name="Wei S."/>
            <person name="Han B."/>
            <person name="Jiang C."/>
            <person name="Yin Y."/>
            <person name="Xia T."/>
            <person name="Zhang Z."/>
            <person name="Bennetzen J.L."/>
            <person name="Zhao S."/>
            <person name="Wan X."/>
        </authorList>
    </citation>
    <scope>NUCLEOTIDE SEQUENCE [LARGE SCALE GENOMIC DNA]</scope>
    <source>
        <strain evidence="17">cv. Shuchazao</strain>
        <tissue evidence="16">Leaf</tissue>
    </source>
</reference>
<accession>A0A4S4DGK2</accession>
<keyword evidence="3" id="KW-0808">Transferase</keyword>
<keyword evidence="6" id="KW-0677">Repeat</keyword>
<feature type="domain" description="Protein kinase" evidence="15">
    <location>
        <begin position="57"/>
        <end position="197"/>
    </location>
</feature>
<keyword evidence="7 14" id="KW-0547">Nucleotide-binding</keyword>
<evidence type="ECO:0000256" key="10">
    <source>
        <dbReference type="ARBA" id="ARBA00022989"/>
    </source>
</evidence>
<dbReference type="PANTHER" id="PTHR27002">
    <property type="entry name" value="RECEPTOR-LIKE SERINE/THREONINE-PROTEIN KINASE SD1-8"/>
    <property type="match status" value="1"/>
</dbReference>
<dbReference type="PROSITE" id="PS00107">
    <property type="entry name" value="PROTEIN_KINASE_ATP"/>
    <property type="match status" value="1"/>
</dbReference>
<dbReference type="SMART" id="SM00219">
    <property type="entry name" value="TyrKc"/>
    <property type="match status" value="1"/>
</dbReference>